<dbReference type="Proteomes" id="UP000241229">
    <property type="component" value="Unassembled WGS sequence"/>
</dbReference>
<proteinExistence type="predicted"/>
<evidence type="ECO:0000313" key="3">
    <source>
        <dbReference type="Proteomes" id="UP000241229"/>
    </source>
</evidence>
<keyword evidence="3" id="KW-1185">Reference proteome</keyword>
<evidence type="ECO:0000313" key="2">
    <source>
        <dbReference type="EMBL" id="PSJ53757.1"/>
    </source>
</evidence>
<sequence>MVRTLAATAWLFAFALPAYAQDERPFEWLAGAYSFSDELGGFVIDSVSGTGTRTDPIVIRETFVSASPATLVIRARRPIRFFDTGTFYANGILHMRILARNGSGHGWVEFEFELQEILHKASVFGDGLSFDQRSENRELISSDSFAEFSRDFEPYDKLLFRNGKIDPGRTGGFSFLITDFTPRSQFYLVQDPRVPST</sequence>
<name>A0A2P7RU53_9HYPH</name>
<protein>
    <submittedName>
        <fullName evidence="2">Uncharacterized protein</fullName>
    </submittedName>
</protein>
<comment type="caution">
    <text evidence="2">The sequence shown here is derived from an EMBL/GenBank/DDBJ whole genome shotgun (WGS) entry which is preliminary data.</text>
</comment>
<dbReference type="EMBL" id="PXYK01000032">
    <property type="protein sequence ID" value="PSJ53757.1"/>
    <property type="molecule type" value="Genomic_DNA"/>
</dbReference>
<accession>A0A2P7RU53</accession>
<dbReference type="AlphaFoldDB" id="A0A2P7RU53"/>
<feature type="chain" id="PRO_5015148418" evidence="1">
    <location>
        <begin position="21"/>
        <end position="197"/>
    </location>
</feature>
<feature type="signal peptide" evidence="1">
    <location>
        <begin position="1"/>
        <end position="20"/>
    </location>
</feature>
<keyword evidence="1" id="KW-0732">Signal</keyword>
<evidence type="ECO:0000256" key="1">
    <source>
        <dbReference type="SAM" id="SignalP"/>
    </source>
</evidence>
<gene>
    <name evidence="2" type="ORF">C7I84_25055</name>
</gene>
<reference evidence="2 3" key="1">
    <citation type="submission" date="2018-03" db="EMBL/GenBank/DDBJ databases">
        <title>The draft genome of Mesorhizobium sp. 6GN-30.</title>
        <authorList>
            <person name="Liu L."/>
            <person name="Li L."/>
            <person name="Wang T."/>
            <person name="Zhang X."/>
            <person name="Liang L."/>
        </authorList>
    </citation>
    <scope>NUCLEOTIDE SEQUENCE [LARGE SCALE GENOMIC DNA]</scope>
    <source>
        <strain evidence="2 3">6GN30</strain>
    </source>
</reference>
<organism evidence="2 3">
    <name type="scientific">Kumtagia ephedrae</name>
    <dbReference type="NCBI Taxonomy" id="2116701"/>
    <lineage>
        <taxon>Bacteria</taxon>
        <taxon>Pseudomonadati</taxon>
        <taxon>Pseudomonadota</taxon>
        <taxon>Alphaproteobacteria</taxon>
        <taxon>Hyphomicrobiales</taxon>
        <taxon>Phyllobacteriaceae</taxon>
        <taxon>Kumtagia</taxon>
    </lineage>
</organism>
<dbReference type="OrthoDB" id="7346262at2"/>